<protein>
    <submittedName>
        <fullName evidence="4">Sulfotransferase</fullName>
    </submittedName>
</protein>
<name>A0A914EG11_9BILA</name>
<evidence type="ECO:0000256" key="2">
    <source>
        <dbReference type="PIRSR" id="PIRSR637359-1"/>
    </source>
</evidence>
<dbReference type="InterPro" id="IPR037359">
    <property type="entry name" value="NST/OST"/>
</dbReference>
<dbReference type="WBParaSite" id="ACRNAN_scaffold7838.g19833.t1">
    <property type="protein sequence ID" value="ACRNAN_scaffold7838.g19833.t1"/>
    <property type="gene ID" value="ACRNAN_scaffold7838.g19833"/>
</dbReference>
<keyword evidence="3" id="KW-1185">Reference proteome</keyword>
<dbReference type="InterPro" id="IPR027417">
    <property type="entry name" value="P-loop_NTPase"/>
</dbReference>
<reference evidence="4" key="1">
    <citation type="submission" date="2022-11" db="UniProtKB">
        <authorList>
            <consortium name="WormBaseParasite"/>
        </authorList>
    </citation>
    <scope>IDENTIFICATION</scope>
</reference>
<keyword evidence="1" id="KW-0808">Transferase</keyword>
<dbReference type="SUPFAM" id="SSF52540">
    <property type="entry name" value="P-loop containing nucleoside triphosphate hydrolases"/>
    <property type="match status" value="1"/>
</dbReference>
<dbReference type="GO" id="GO:0008467">
    <property type="term" value="F:[heparan sulfate]-glucosamine 3-sulfotransferase activity"/>
    <property type="evidence" value="ECO:0007669"/>
    <property type="project" value="TreeGrafter"/>
</dbReference>
<dbReference type="PANTHER" id="PTHR10605:SF72">
    <property type="entry name" value="HEPARAN SULFATE 3-O SULFOTRANSFERASE-B, ISOFORM A"/>
    <property type="match status" value="1"/>
</dbReference>
<dbReference type="PANTHER" id="PTHR10605">
    <property type="entry name" value="HEPARAN SULFATE SULFOTRANSFERASE"/>
    <property type="match status" value="1"/>
</dbReference>
<feature type="active site" description="For sulfotransferase activity" evidence="2">
    <location>
        <position position="57"/>
    </location>
</feature>
<organism evidence="3 4">
    <name type="scientific">Acrobeloides nanus</name>
    <dbReference type="NCBI Taxonomy" id="290746"/>
    <lineage>
        <taxon>Eukaryota</taxon>
        <taxon>Metazoa</taxon>
        <taxon>Ecdysozoa</taxon>
        <taxon>Nematoda</taxon>
        <taxon>Chromadorea</taxon>
        <taxon>Rhabditida</taxon>
        <taxon>Tylenchina</taxon>
        <taxon>Cephalobomorpha</taxon>
        <taxon>Cephaloboidea</taxon>
        <taxon>Cephalobidae</taxon>
        <taxon>Acrobeloides</taxon>
    </lineage>
</organism>
<dbReference type="Gene3D" id="3.40.50.300">
    <property type="entry name" value="P-loop containing nucleotide triphosphate hydrolases"/>
    <property type="match status" value="1"/>
</dbReference>
<accession>A0A914EG11</accession>
<dbReference type="AlphaFoldDB" id="A0A914EG11"/>
<evidence type="ECO:0000256" key="1">
    <source>
        <dbReference type="ARBA" id="ARBA00022679"/>
    </source>
</evidence>
<dbReference type="Proteomes" id="UP000887540">
    <property type="component" value="Unplaced"/>
</dbReference>
<evidence type="ECO:0000313" key="4">
    <source>
        <dbReference type="WBParaSite" id="ACRNAN_scaffold7838.g19833.t1"/>
    </source>
</evidence>
<proteinExistence type="predicted"/>
<evidence type="ECO:0000313" key="3">
    <source>
        <dbReference type="Proteomes" id="UP000887540"/>
    </source>
</evidence>
<sequence>MESLYRCSKIDILKREQENFKLNEEGIIVEHQIKNFTFTCKGKERRLPDVLIIGAPKAGTSALLTFLRSNKNIVAPLNELHFFNKDQNYNQIQSFVP</sequence>